<dbReference type="SUPFAM" id="SSF88946">
    <property type="entry name" value="Sigma2 domain of RNA polymerase sigma factors"/>
    <property type="match status" value="1"/>
</dbReference>
<dbReference type="GO" id="GO:0003700">
    <property type="term" value="F:DNA-binding transcription factor activity"/>
    <property type="evidence" value="ECO:0007669"/>
    <property type="project" value="InterPro"/>
</dbReference>
<dbReference type="EMBL" id="JACIDK010000006">
    <property type="protein sequence ID" value="MBB3892996.1"/>
    <property type="molecule type" value="Genomic_DNA"/>
</dbReference>
<feature type="domain" description="RNA polymerase sigma-70 region 2" evidence="2">
    <location>
        <begin position="43"/>
        <end position="106"/>
    </location>
</feature>
<dbReference type="InterPro" id="IPR007627">
    <property type="entry name" value="RNA_pol_sigma70_r2"/>
</dbReference>
<keyword evidence="4" id="KW-1185">Reference proteome</keyword>
<name>A0A840A2Z2_9CAUL</name>
<accession>A0A840A2Z2</accession>
<evidence type="ECO:0000313" key="3">
    <source>
        <dbReference type="EMBL" id="MBB3892996.1"/>
    </source>
</evidence>
<gene>
    <name evidence="3" type="ORF">GGQ61_003734</name>
</gene>
<dbReference type="Pfam" id="PF04542">
    <property type="entry name" value="Sigma70_r2"/>
    <property type="match status" value="1"/>
</dbReference>
<comment type="caution">
    <text evidence="3">The sequence shown here is derived from an EMBL/GenBank/DDBJ whole genome shotgun (WGS) entry which is preliminary data.</text>
</comment>
<dbReference type="InterPro" id="IPR013325">
    <property type="entry name" value="RNA_pol_sigma_r2"/>
</dbReference>
<dbReference type="AlphaFoldDB" id="A0A840A2Z2"/>
<dbReference type="RefSeq" id="WP_183776018.1">
    <property type="nucleotide sequence ID" value="NZ_JACIDK010000006.1"/>
</dbReference>
<sequence>MLCDRANRTNDDAHCQTLQRLEACEGTSKTWVPLEGFARALDAERPRQLRYLRARLPAGDDAEDVWQEALIRFLKHAPTLAAAERPDAWMSVSLRRLVVDRYRRAAAQRRMAEAMAAAPAPDAGADAPDLATPAECLKATLAELRPPTPSCSGRSTSTNARSRR</sequence>
<reference evidence="3 4" key="1">
    <citation type="submission" date="2020-08" db="EMBL/GenBank/DDBJ databases">
        <title>Genomic Encyclopedia of Type Strains, Phase IV (KMG-IV): sequencing the most valuable type-strain genomes for metagenomic binning, comparative biology and taxonomic classification.</title>
        <authorList>
            <person name="Goeker M."/>
        </authorList>
    </citation>
    <scope>NUCLEOTIDE SEQUENCE [LARGE SCALE GENOMIC DNA]</scope>
    <source>
        <strain evidence="3 4">DSM 21793</strain>
    </source>
</reference>
<evidence type="ECO:0000259" key="2">
    <source>
        <dbReference type="Pfam" id="PF04542"/>
    </source>
</evidence>
<dbReference type="Proteomes" id="UP000530564">
    <property type="component" value="Unassembled WGS sequence"/>
</dbReference>
<organism evidence="3 4">
    <name type="scientific">Phenylobacterium haematophilum</name>
    <dbReference type="NCBI Taxonomy" id="98513"/>
    <lineage>
        <taxon>Bacteria</taxon>
        <taxon>Pseudomonadati</taxon>
        <taxon>Pseudomonadota</taxon>
        <taxon>Alphaproteobacteria</taxon>
        <taxon>Caulobacterales</taxon>
        <taxon>Caulobacteraceae</taxon>
        <taxon>Phenylobacterium</taxon>
    </lineage>
</organism>
<protein>
    <submittedName>
        <fullName evidence="3">RNA polymerase sigma-70 factor (ECF subfamily)</fullName>
    </submittedName>
</protein>
<evidence type="ECO:0000256" key="1">
    <source>
        <dbReference type="SAM" id="MobiDB-lite"/>
    </source>
</evidence>
<dbReference type="GO" id="GO:0006352">
    <property type="term" value="P:DNA-templated transcription initiation"/>
    <property type="evidence" value="ECO:0007669"/>
    <property type="project" value="InterPro"/>
</dbReference>
<evidence type="ECO:0000313" key="4">
    <source>
        <dbReference type="Proteomes" id="UP000530564"/>
    </source>
</evidence>
<proteinExistence type="predicted"/>
<dbReference type="Gene3D" id="1.10.1740.10">
    <property type="match status" value="1"/>
</dbReference>
<feature type="region of interest" description="Disordered" evidence="1">
    <location>
        <begin position="141"/>
        <end position="164"/>
    </location>
</feature>
<feature type="compositionally biased region" description="Polar residues" evidence="1">
    <location>
        <begin position="150"/>
        <end position="164"/>
    </location>
</feature>